<dbReference type="AlphaFoldDB" id="A0A150M6V7"/>
<gene>
    <name evidence="1" type="ORF">B4135_0728</name>
</gene>
<organism evidence="1 2">
    <name type="scientific">Caldibacillus debilis</name>
    <dbReference type="NCBI Taxonomy" id="301148"/>
    <lineage>
        <taxon>Bacteria</taxon>
        <taxon>Bacillati</taxon>
        <taxon>Bacillota</taxon>
        <taxon>Bacilli</taxon>
        <taxon>Bacillales</taxon>
        <taxon>Bacillaceae</taxon>
        <taxon>Caldibacillus</taxon>
    </lineage>
</organism>
<evidence type="ECO:0000313" key="1">
    <source>
        <dbReference type="EMBL" id="KYD19829.1"/>
    </source>
</evidence>
<proteinExistence type="predicted"/>
<accession>A0A150M6V7</accession>
<reference evidence="1 2" key="1">
    <citation type="submission" date="2016-01" db="EMBL/GenBank/DDBJ databases">
        <title>Draft Genome Sequences of Seven Thermophilic Sporeformers Isolated from Foods.</title>
        <authorList>
            <person name="Berendsen E.M."/>
            <person name="Wells-Bennik M.H."/>
            <person name="Krawcyk A.O."/>
            <person name="De Jong A."/>
            <person name="Holsappel S."/>
            <person name="Eijlander R.T."/>
            <person name="Kuipers O.P."/>
        </authorList>
    </citation>
    <scope>NUCLEOTIDE SEQUENCE [LARGE SCALE GENOMIC DNA]</scope>
    <source>
        <strain evidence="1 2">B4135</strain>
    </source>
</reference>
<protein>
    <submittedName>
        <fullName evidence="1">Uncharacterized protein</fullName>
    </submittedName>
</protein>
<dbReference type="STRING" id="301148.B4135_0728"/>
<comment type="caution">
    <text evidence="1">The sequence shown here is derived from an EMBL/GenBank/DDBJ whole genome shotgun (WGS) entry which is preliminary data.</text>
</comment>
<dbReference type="EMBL" id="LQYT01000037">
    <property type="protein sequence ID" value="KYD19829.1"/>
    <property type="molecule type" value="Genomic_DNA"/>
</dbReference>
<evidence type="ECO:0000313" key="2">
    <source>
        <dbReference type="Proteomes" id="UP000075683"/>
    </source>
</evidence>
<name>A0A150M6V7_9BACI</name>
<sequence>MPWENNGETILGKTIGSSGPSFSMACRIFSVLRCPKRAAFFIWPGGGASGVDGRHFFAAKGWSGMRTEGRTFVMEGWTAFVNGRAVVFY</sequence>
<dbReference type="Proteomes" id="UP000075683">
    <property type="component" value="Unassembled WGS sequence"/>
</dbReference>